<evidence type="ECO:0000256" key="1">
    <source>
        <dbReference type="ARBA" id="ARBA00023125"/>
    </source>
</evidence>
<evidence type="ECO:0000256" key="3">
    <source>
        <dbReference type="ARBA" id="ARBA00023242"/>
    </source>
</evidence>
<keyword evidence="3 4" id="KW-0539">Nucleus</keyword>
<protein>
    <recommendedName>
        <fullName evidence="7">Homeobox domain-containing protein</fullName>
    </recommendedName>
</protein>
<dbReference type="GO" id="GO:0000981">
    <property type="term" value="F:DNA-binding transcription factor activity, RNA polymerase II-specific"/>
    <property type="evidence" value="ECO:0007669"/>
    <property type="project" value="InterPro"/>
</dbReference>
<reference evidence="8 9" key="1">
    <citation type="submission" date="2024-01" db="EMBL/GenBank/DDBJ databases">
        <title>The genome of the rayed Mediterranean limpet Patella caerulea (Linnaeus, 1758).</title>
        <authorList>
            <person name="Anh-Thu Weber A."/>
            <person name="Halstead-Nussloch G."/>
        </authorList>
    </citation>
    <scope>NUCLEOTIDE SEQUENCE [LARGE SCALE GENOMIC DNA]</scope>
    <source>
        <strain evidence="8">AATW-2023a</strain>
        <tissue evidence="8">Whole specimen</tissue>
    </source>
</reference>
<dbReference type="PANTHER" id="PTHR24335">
    <property type="entry name" value="MOTOR NEURON AND PANCREAS HOMEOBOX PROTEIN"/>
    <property type="match status" value="1"/>
</dbReference>
<dbReference type="AlphaFoldDB" id="A0AAN8JPC5"/>
<feature type="domain" description="Homeobox" evidence="7">
    <location>
        <begin position="164"/>
        <end position="224"/>
    </location>
</feature>
<feature type="DNA-binding region" description="Homeobox" evidence="4">
    <location>
        <begin position="166"/>
        <end position="225"/>
    </location>
</feature>
<dbReference type="InterPro" id="IPR042768">
    <property type="entry name" value="MNX1/Ceh-12"/>
</dbReference>
<keyword evidence="9" id="KW-1185">Reference proteome</keyword>
<proteinExistence type="predicted"/>
<dbReference type="SMART" id="SM00389">
    <property type="entry name" value="HOX"/>
    <property type="match status" value="1"/>
</dbReference>
<feature type="compositionally biased region" description="Acidic residues" evidence="6">
    <location>
        <begin position="254"/>
        <end position="272"/>
    </location>
</feature>
<dbReference type="PROSITE" id="PS00027">
    <property type="entry name" value="HOMEOBOX_1"/>
    <property type="match status" value="1"/>
</dbReference>
<evidence type="ECO:0000256" key="2">
    <source>
        <dbReference type="ARBA" id="ARBA00023155"/>
    </source>
</evidence>
<evidence type="ECO:0000256" key="4">
    <source>
        <dbReference type="PROSITE-ProRule" id="PRU00108"/>
    </source>
</evidence>
<feature type="region of interest" description="Disordered" evidence="6">
    <location>
        <begin position="1"/>
        <end position="66"/>
    </location>
</feature>
<evidence type="ECO:0000313" key="9">
    <source>
        <dbReference type="Proteomes" id="UP001347796"/>
    </source>
</evidence>
<comment type="subcellular location">
    <subcellularLocation>
        <location evidence="4 5">Nucleus</location>
    </subcellularLocation>
</comment>
<dbReference type="SUPFAM" id="SSF46689">
    <property type="entry name" value="Homeodomain-like"/>
    <property type="match status" value="1"/>
</dbReference>
<evidence type="ECO:0000256" key="5">
    <source>
        <dbReference type="RuleBase" id="RU000682"/>
    </source>
</evidence>
<name>A0AAN8JPC5_PATCE</name>
<dbReference type="GO" id="GO:1990837">
    <property type="term" value="F:sequence-specific double-stranded DNA binding"/>
    <property type="evidence" value="ECO:0007669"/>
    <property type="project" value="TreeGrafter"/>
</dbReference>
<comment type="caution">
    <text evidence="8">The sequence shown here is derived from an EMBL/GenBank/DDBJ whole genome shotgun (WGS) entry which is preliminary data.</text>
</comment>
<keyword evidence="2 4" id="KW-0371">Homeobox</keyword>
<dbReference type="GO" id="GO:0007417">
    <property type="term" value="P:central nervous system development"/>
    <property type="evidence" value="ECO:0007669"/>
    <property type="project" value="TreeGrafter"/>
</dbReference>
<accession>A0AAN8JPC5</accession>
<dbReference type="GO" id="GO:0048812">
    <property type="term" value="P:neuron projection morphogenesis"/>
    <property type="evidence" value="ECO:0007669"/>
    <property type="project" value="TreeGrafter"/>
</dbReference>
<dbReference type="InterPro" id="IPR009057">
    <property type="entry name" value="Homeodomain-like_sf"/>
</dbReference>
<dbReference type="EMBL" id="JAZGQO010000007">
    <property type="protein sequence ID" value="KAK6181441.1"/>
    <property type="molecule type" value="Genomic_DNA"/>
</dbReference>
<dbReference type="Pfam" id="PF00046">
    <property type="entry name" value="Homeodomain"/>
    <property type="match status" value="1"/>
</dbReference>
<dbReference type="Proteomes" id="UP001347796">
    <property type="component" value="Unassembled WGS sequence"/>
</dbReference>
<dbReference type="CDD" id="cd00086">
    <property type="entry name" value="homeodomain"/>
    <property type="match status" value="1"/>
</dbReference>
<evidence type="ECO:0000259" key="7">
    <source>
        <dbReference type="PROSITE" id="PS50071"/>
    </source>
</evidence>
<dbReference type="InterPro" id="IPR017970">
    <property type="entry name" value="Homeobox_CS"/>
</dbReference>
<feature type="compositionally biased region" description="Basic and acidic residues" evidence="6">
    <location>
        <begin position="227"/>
        <end position="249"/>
    </location>
</feature>
<dbReference type="GO" id="GO:0005634">
    <property type="term" value="C:nucleus"/>
    <property type="evidence" value="ECO:0007669"/>
    <property type="project" value="UniProtKB-SubCell"/>
</dbReference>
<organism evidence="8 9">
    <name type="scientific">Patella caerulea</name>
    <name type="common">Rayed Mediterranean limpet</name>
    <dbReference type="NCBI Taxonomy" id="87958"/>
    <lineage>
        <taxon>Eukaryota</taxon>
        <taxon>Metazoa</taxon>
        <taxon>Spiralia</taxon>
        <taxon>Lophotrochozoa</taxon>
        <taxon>Mollusca</taxon>
        <taxon>Gastropoda</taxon>
        <taxon>Patellogastropoda</taxon>
        <taxon>Patelloidea</taxon>
        <taxon>Patellidae</taxon>
        <taxon>Patella</taxon>
    </lineage>
</organism>
<evidence type="ECO:0000256" key="6">
    <source>
        <dbReference type="SAM" id="MobiDB-lite"/>
    </source>
</evidence>
<dbReference type="Gene3D" id="1.10.10.60">
    <property type="entry name" value="Homeodomain-like"/>
    <property type="match status" value="1"/>
</dbReference>
<dbReference type="FunFam" id="1.10.10.60:FF:000357">
    <property type="entry name" value="Motor neuron and pancreas homeobox 1"/>
    <property type="match status" value="1"/>
</dbReference>
<feature type="compositionally biased region" description="Low complexity" evidence="6">
    <location>
        <begin position="28"/>
        <end position="54"/>
    </location>
</feature>
<feature type="region of interest" description="Disordered" evidence="6">
    <location>
        <begin position="224"/>
        <end position="289"/>
    </location>
</feature>
<gene>
    <name evidence="8" type="ORF">SNE40_009289</name>
</gene>
<dbReference type="PRINTS" id="PR00024">
    <property type="entry name" value="HOMEOBOX"/>
</dbReference>
<dbReference type="PANTHER" id="PTHR24335:SF4">
    <property type="entry name" value="EXTRA-EXTRA"/>
    <property type="match status" value="1"/>
</dbReference>
<sequence>MEGNKSFSIEALLSKGTAKTPAQERHPMSSPRGCSPRPSSSGSSHPGTHSPDSSLSPTGMGLSPNSFIPRPGLLNLQHPSMLQSVSMGMHGIFPGHPLYTYGGQNCSPSPVPLLSNSAFHTPAEQAFKLAQLQGLNYAEWLARSGMYMSRVVDYPGNCGGGVVGKSRRPRTAFTSQQLLELERQFKMNKYLSRPKRFEVATTLMLTETQVKIWFQNRRMKWKRSKKVVNDSKSKDDKSKSDCKESKHSDITVSGDDDHEFDDADMSDDDDDVNSQNIDVTDITDSEAEDRARAMICFPQRSTTDMDHTSIAQEVNGRCNIVQAHA</sequence>
<evidence type="ECO:0000313" key="8">
    <source>
        <dbReference type="EMBL" id="KAK6181441.1"/>
    </source>
</evidence>
<dbReference type="InterPro" id="IPR001356">
    <property type="entry name" value="HD"/>
</dbReference>
<keyword evidence="1 4" id="KW-0238">DNA-binding</keyword>
<dbReference type="PROSITE" id="PS50071">
    <property type="entry name" value="HOMEOBOX_2"/>
    <property type="match status" value="1"/>
</dbReference>
<dbReference type="InterPro" id="IPR020479">
    <property type="entry name" value="HD_metazoa"/>
</dbReference>